<reference evidence="1 2" key="1">
    <citation type="journal article" date="2014" name="Proc. Natl. Acad. Sci. U.S.A.">
        <title>Functional characterization of flavobacteria rhodopsins reveals a unique class of light-driven chloride pump in bacteria.</title>
        <authorList>
            <person name="Yoshizawa S."/>
            <person name="Kumagai Y."/>
            <person name="Kim H."/>
            <person name="Ogura Y."/>
            <person name="Hayashi T."/>
            <person name="Iwasaki W."/>
            <person name="DeLong E.F."/>
            <person name="Kogure K."/>
        </authorList>
    </citation>
    <scope>NUCLEOTIDE SEQUENCE [LARGE SCALE GENOMIC DNA]</scope>
    <source>
        <strain evidence="1 2">S1-08</strain>
    </source>
</reference>
<evidence type="ECO:0000313" key="2">
    <source>
        <dbReference type="Proteomes" id="UP000031760"/>
    </source>
</evidence>
<evidence type="ECO:0000313" key="1">
    <source>
        <dbReference type="EMBL" id="BAO55135.1"/>
    </source>
</evidence>
<dbReference type="AlphaFoldDB" id="W8VQK7"/>
<dbReference type="KEGG" id="nmf:NMS_1126"/>
<proteinExistence type="predicted"/>
<gene>
    <name evidence="1" type="ORF">NMS_1126</name>
</gene>
<organism evidence="1 2">
    <name type="scientific">Nonlabens marinus S1-08</name>
    <dbReference type="NCBI Taxonomy" id="1454201"/>
    <lineage>
        <taxon>Bacteria</taxon>
        <taxon>Pseudomonadati</taxon>
        <taxon>Bacteroidota</taxon>
        <taxon>Flavobacteriia</taxon>
        <taxon>Flavobacteriales</taxon>
        <taxon>Flavobacteriaceae</taxon>
        <taxon>Nonlabens</taxon>
    </lineage>
</organism>
<name>W8VQK7_9FLAO</name>
<dbReference type="EMBL" id="AP014548">
    <property type="protein sequence ID" value="BAO55135.1"/>
    <property type="molecule type" value="Genomic_DNA"/>
</dbReference>
<dbReference type="Proteomes" id="UP000031760">
    <property type="component" value="Chromosome"/>
</dbReference>
<sequence length="39" mass="4593">MKLISTTLMVEFAFAKANILHHPCNTSIQFFYRLSLNYE</sequence>
<keyword evidence="2" id="KW-1185">Reference proteome</keyword>
<accession>W8VQK7</accession>
<dbReference type="HOGENOM" id="CLU_3313613_0_0_10"/>
<dbReference type="STRING" id="1454201.NMS_1126"/>
<protein>
    <submittedName>
        <fullName evidence="1">Uncharacterized protein</fullName>
    </submittedName>
</protein>